<reference evidence="3 4" key="1">
    <citation type="submission" date="2021-02" db="EMBL/GenBank/DDBJ databases">
        <title>Sulfurospirillum tamanensis sp. nov.</title>
        <authorList>
            <person name="Frolova A."/>
            <person name="Merkel A."/>
            <person name="Slobodkin A."/>
        </authorList>
    </citation>
    <scope>NUCLEOTIDE SEQUENCE [LARGE SCALE GENOMIC DNA]</scope>
    <source>
        <strain evidence="3 4">T05b</strain>
    </source>
</reference>
<dbReference type="PROSITE" id="PS50894">
    <property type="entry name" value="HPT"/>
    <property type="match status" value="1"/>
</dbReference>
<dbReference type="SUPFAM" id="SSF47226">
    <property type="entry name" value="Histidine-containing phosphotransfer domain, HPT domain"/>
    <property type="match status" value="1"/>
</dbReference>
<feature type="modified residue" description="Phosphohistidine" evidence="1">
    <location>
        <position position="55"/>
    </location>
</feature>
<keyword evidence="4" id="KW-1185">Reference proteome</keyword>
<name>A0ABS2WRC9_9BACT</name>
<organism evidence="3 4">
    <name type="scientific">Sulfurospirillum tamanense</name>
    <dbReference type="NCBI Taxonomy" id="2813362"/>
    <lineage>
        <taxon>Bacteria</taxon>
        <taxon>Pseudomonadati</taxon>
        <taxon>Campylobacterota</taxon>
        <taxon>Epsilonproteobacteria</taxon>
        <taxon>Campylobacterales</taxon>
        <taxon>Sulfurospirillaceae</taxon>
        <taxon>Sulfurospirillum</taxon>
    </lineage>
</organism>
<dbReference type="InterPro" id="IPR036641">
    <property type="entry name" value="HPT_dom_sf"/>
</dbReference>
<feature type="domain" description="HPt" evidence="2">
    <location>
        <begin position="8"/>
        <end position="112"/>
    </location>
</feature>
<dbReference type="EMBL" id="JAFHKK010000009">
    <property type="protein sequence ID" value="MBN2964229.1"/>
    <property type="molecule type" value="Genomic_DNA"/>
</dbReference>
<dbReference type="Proteomes" id="UP000703590">
    <property type="component" value="Unassembled WGS sequence"/>
</dbReference>
<evidence type="ECO:0000313" key="3">
    <source>
        <dbReference type="EMBL" id="MBN2964229.1"/>
    </source>
</evidence>
<sequence>MGIFSQMELDFDLEIVEDFMTHYGIMCESMEPLIIGLSKQGLYEENIGELFRIFHNIKSAAGFVRLDPIIKLASLGEEVVEEARLLKGPASEAFIDWLLLTSDQFASYRQDIENDAPYFSMLNPLIIKVPFELEKN</sequence>
<evidence type="ECO:0000313" key="4">
    <source>
        <dbReference type="Proteomes" id="UP000703590"/>
    </source>
</evidence>
<dbReference type="RefSeq" id="WP_205458780.1">
    <property type="nucleotide sequence ID" value="NZ_JAFHKK010000009.1"/>
</dbReference>
<comment type="caution">
    <text evidence="3">The sequence shown here is derived from an EMBL/GenBank/DDBJ whole genome shotgun (WGS) entry which is preliminary data.</text>
</comment>
<gene>
    <name evidence="3" type="ORF">JWV37_05520</name>
</gene>
<evidence type="ECO:0000259" key="2">
    <source>
        <dbReference type="PROSITE" id="PS50894"/>
    </source>
</evidence>
<dbReference type="Pfam" id="PF01627">
    <property type="entry name" value="Hpt"/>
    <property type="match status" value="1"/>
</dbReference>
<evidence type="ECO:0000256" key="1">
    <source>
        <dbReference type="PROSITE-ProRule" id="PRU00110"/>
    </source>
</evidence>
<dbReference type="InterPro" id="IPR008207">
    <property type="entry name" value="Sig_transdc_His_kin_Hpt_dom"/>
</dbReference>
<protein>
    <submittedName>
        <fullName evidence="3">Hpt domain-containing protein</fullName>
    </submittedName>
</protein>
<proteinExistence type="predicted"/>
<dbReference type="Gene3D" id="1.20.120.160">
    <property type="entry name" value="HPT domain"/>
    <property type="match status" value="1"/>
</dbReference>
<reference evidence="3 4" key="3">
    <citation type="submission" date="2021-02" db="EMBL/GenBank/DDBJ databases">
        <authorList>
            <person name="Merkel A.Y."/>
        </authorList>
    </citation>
    <scope>NUCLEOTIDE SEQUENCE [LARGE SCALE GENOMIC DNA]</scope>
    <source>
        <strain evidence="3 4">T05b</strain>
    </source>
</reference>
<keyword evidence="1" id="KW-0597">Phosphoprotein</keyword>
<accession>A0ABS2WRC9</accession>
<reference evidence="4" key="2">
    <citation type="submission" date="2021-02" db="EMBL/GenBank/DDBJ databases">
        <title>Sulfurospirillum tamanensis sp. nov.</title>
        <authorList>
            <person name="Merkel A.Y."/>
        </authorList>
    </citation>
    <scope>NUCLEOTIDE SEQUENCE [LARGE SCALE GENOMIC DNA]</scope>
    <source>
        <strain evidence="4">T05b</strain>
    </source>
</reference>